<reference evidence="3 4" key="1">
    <citation type="submission" date="2020-09" db="EMBL/GenBank/DDBJ databases">
        <title>Novel species in genus Gordonia.</title>
        <authorList>
            <person name="Zhang G."/>
        </authorList>
    </citation>
    <scope>NUCLEOTIDE SEQUENCE [LARGE SCALE GENOMIC DNA]</scope>
    <source>
        <strain evidence="3 4">ON-33</strain>
    </source>
</reference>
<comment type="caution">
    <text evidence="3">The sequence shown here is derived from an EMBL/GenBank/DDBJ whole genome shotgun (WGS) entry which is preliminary data.</text>
</comment>
<gene>
    <name evidence="3" type="ORF">IDF66_01730</name>
</gene>
<organism evidence="3 4">
    <name type="scientific">Gordonia hankookensis</name>
    <dbReference type="NCBI Taxonomy" id="589403"/>
    <lineage>
        <taxon>Bacteria</taxon>
        <taxon>Bacillati</taxon>
        <taxon>Actinomycetota</taxon>
        <taxon>Actinomycetes</taxon>
        <taxon>Mycobacteriales</taxon>
        <taxon>Gordoniaceae</taxon>
        <taxon>Gordonia</taxon>
    </lineage>
</organism>
<feature type="region of interest" description="Disordered" evidence="1">
    <location>
        <begin position="1"/>
        <end position="26"/>
    </location>
</feature>
<dbReference type="Pfam" id="PF12028">
    <property type="entry name" value="DUF3515"/>
    <property type="match status" value="1"/>
</dbReference>
<protein>
    <submittedName>
        <fullName evidence="3">DUF3515 domain-containing protein</fullName>
    </submittedName>
</protein>
<dbReference type="InterPro" id="IPR021903">
    <property type="entry name" value="DUF3515"/>
</dbReference>
<keyword evidence="2" id="KW-1133">Transmembrane helix</keyword>
<feature type="transmembrane region" description="Helical" evidence="2">
    <location>
        <begin position="35"/>
        <end position="57"/>
    </location>
</feature>
<dbReference type="EMBL" id="JACWMS010000001">
    <property type="protein sequence ID" value="MBD1318291.1"/>
    <property type="molecule type" value="Genomic_DNA"/>
</dbReference>
<keyword evidence="2" id="KW-0812">Transmembrane</keyword>
<keyword evidence="4" id="KW-1185">Reference proteome</keyword>
<evidence type="ECO:0000256" key="1">
    <source>
        <dbReference type="SAM" id="MobiDB-lite"/>
    </source>
</evidence>
<proteinExistence type="predicted"/>
<name>A0ABR7W637_9ACTN</name>
<evidence type="ECO:0000313" key="3">
    <source>
        <dbReference type="EMBL" id="MBD1318291.1"/>
    </source>
</evidence>
<keyword evidence="2" id="KW-0472">Membrane</keyword>
<evidence type="ECO:0000313" key="4">
    <source>
        <dbReference type="Proteomes" id="UP000602395"/>
    </source>
</evidence>
<dbReference type="Proteomes" id="UP000602395">
    <property type="component" value="Unassembled WGS sequence"/>
</dbReference>
<accession>A0ABR7W637</accession>
<evidence type="ECO:0000256" key="2">
    <source>
        <dbReference type="SAM" id="Phobius"/>
    </source>
</evidence>
<sequence length="193" mass="20335">MTEESKPDGAPDQVEGTSADTVETRYGTGPRLSPALIATLVAVPVMVIIGFITFAALRPDDTTPIESYATGESAPADCAKLIAALPQTFDGFGDKQVDGTTVRWPADGDGDAVTLRCGISRPSELSPTSNLQVINPVQWFITDTVEGSGQAYVCVDHRPYVAMWIPANAGNGPITDVSAVIERTLPRGPLDFG</sequence>